<keyword evidence="2 3" id="KW-0732">Signal</keyword>
<keyword evidence="6" id="KW-1185">Reference proteome</keyword>
<dbReference type="GO" id="GO:0006508">
    <property type="term" value="P:proteolysis"/>
    <property type="evidence" value="ECO:0007669"/>
    <property type="project" value="InterPro"/>
</dbReference>
<comment type="similarity">
    <text evidence="1">Belongs to the peptidase S8 family.</text>
</comment>
<evidence type="ECO:0000313" key="6">
    <source>
        <dbReference type="Proteomes" id="UP000095767"/>
    </source>
</evidence>
<evidence type="ECO:0000313" key="5">
    <source>
        <dbReference type="EMBL" id="OEL25622.1"/>
    </source>
</evidence>
<proteinExistence type="inferred from homology"/>
<evidence type="ECO:0000259" key="4">
    <source>
        <dbReference type="Pfam" id="PF05922"/>
    </source>
</evidence>
<feature type="domain" description="Inhibitor I9" evidence="4">
    <location>
        <begin position="40"/>
        <end position="129"/>
    </location>
</feature>
<dbReference type="STRING" id="888268.A0A1E5VKM0"/>
<dbReference type="EMBL" id="LWDX02036824">
    <property type="protein sequence ID" value="OEL25622.1"/>
    <property type="molecule type" value="Genomic_DNA"/>
</dbReference>
<dbReference type="SUPFAM" id="SSF52743">
    <property type="entry name" value="Subtilisin-like"/>
    <property type="match status" value="1"/>
</dbReference>
<dbReference type="Proteomes" id="UP000095767">
    <property type="component" value="Unassembled WGS sequence"/>
</dbReference>
<dbReference type="Pfam" id="PF05922">
    <property type="entry name" value="Inhibitor_I9"/>
    <property type="match status" value="1"/>
</dbReference>
<evidence type="ECO:0000256" key="3">
    <source>
        <dbReference type="SAM" id="SignalP"/>
    </source>
</evidence>
<dbReference type="PANTHER" id="PTHR10795">
    <property type="entry name" value="PROPROTEIN CONVERTASE SUBTILISIN/KEXIN"/>
    <property type="match status" value="1"/>
</dbReference>
<accession>A0A1E5VKM0</accession>
<dbReference type="InterPro" id="IPR010259">
    <property type="entry name" value="S8pro/Inhibitor_I9"/>
</dbReference>
<gene>
    <name evidence="5" type="ORF">BAE44_0013357</name>
</gene>
<dbReference type="InterPro" id="IPR045051">
    <property type="entry name" value="SBT"/>
</dbReference>
<organism evidence="5 6">
    <name type="scientific">Dichanthelium oligosanthes</name>
    <dbReference type="NCBI Taxonomy" id="888268"/>
    <lineage>
        <taxon>Eukaryota</taxon>
        <taxon>Viridiplantae</taxon>
        <taxon>Streptophyta</taxon>
        <taxon>Embryophyta</taxon>
        <taxon>Tracheophyta</taxon>
        <taxon>Spermatophyta</taxon>
        <taxon>Magnoliopsida</taxon>
        <taxon>Liliopsida</taxon>
        <taxon>Poales</taxon>
        <taxon>Poaceae</taxon>
        <taxon>PACMAD clade</taxon>
        <taxon>Panicoideae</taxon>
        <taxon>Panicodae</taxon>
        <taxon>Paniceae</taxon>
        <taxon>Dichantheliinae</taxon>
        <taxon>Dichanthelium</taxon>
    </lineage>
</organism>
<dbReference type="InterPro" id="IPR037045">
    <property type="entry name" value="S8pro/Inhibitor_I9_sf"/>
</dbReference>
<dbReference type="GO" id="GO:0004252">
    <property type="term" value="F:serine-type endopeptidase activity"/>
    <property type="evidence" value="ECO:0007669"/>
    <property type="project" value="InterPro"/>
</dbReference>
<name>A0A1E5VKM0_9POAL</name>
<dbReference type="InterPro" id="IPR036852">
    <property type="entry name" value="Peptidase_S8/S53_dom_sf"/>
</dbReference>
<dbReference type="Gene3D" id="3.30.70.80">
    <property type="entry name" value="Peptidase S8 propeptide/proteinase inhibitor I9"/>
    <property type="match status" value="1"/>
</dbReference>
<evidence type="ECO:0000256" key="1">
    <source>
        <dbReference type="ARBA" id="ARBA00011073"/>
    </source>
</evidence>
<feature type="signal peptide" evidence="3">
    <location>
        <begin position="1"/>
        <end position="22"/>
    </location>
</feature>
<comment type="caution">
    <text evidence="5">The sequence shown here is derived from an EMBL/GenBank/DDBJ whole genome shotgun (WGS) entry which is preliminary data.</text>
</comment>
<evidence type="ECO:0000256" key="2">
    <source>
        <dbReference type="ARBA" id="ARBA00022729"/>
    </source>
</evidence>
<feature type="chain" id="PRO_5009188205" description="Inhibitor I9 domain-containing protein" evidence="3">
    <location>
        <begin position="23"/>
        <end position="207"/>
    </location>
</feature>
<reference evidence="5 6" key="1">
    <citation type="submission" date="2016-09" db="EMBL/GenBank/DDBJ databases">
        <title>The draft genome of Dichanthelium oligosanthes: A C3 panicoid grass species.</title>
        <authorList>
            <person name="Studer A.J."/>
            <person name="Schnable J.C."/>
            <person name="Brutnell T.P."/>
        </authorList>
    </citation>
    <scope>NUCLEOTIDE SEQUENCE [LARGE SCALE GENOMIC DNA]</scope>
    <source>
        <strain evidence="6">cv. Kellogg 1175</strain>
        <tissue evidence="5">Leaf</tissue>
    </source>
</reference>
<dbReference type="OrthoDB" id="784830at2759"/>
<protein>
    <recommendedName>
        <fullName evidence="4">Inhibitor I9 domain-containing protein</fullName>
    </recommendedName>
</protein>
<sequence>MHIPTRPLLFFLAALAISLASAAAVGDDTITGGAGEAVGTYLVVVCRANGPKENGEKLREWHASLLASLLNTSTAAILEEARSPEGGQLVYSYQHVVSGFAARLTTQQLDELRRLNWCVDAIPDVNYRLRTTYTPALLGMSTPQTGMWAVGRSMGEGVIVGVLDNGIDPRHVSYSDAGMPPPPAKWRGRCEFGGAPCNKKLIEVGGR</sequence>
<dbReference type="Gene3D" id="3.40.50.200">
    <property type="entry name" value="Peptidase S8/S53 domain"/>
    <property type="match status" value="1"/>
</dbReference>
<dbReference type="AlphaFoldDB" id="A0A1E5VKM0"/>